<dbReference type="Proteomes" id="UP000290567">
    <property type="component" value="Unassembled WGS sequence"/>
</dbReference>
<accession>A0A4P5P8B6</accession>
<reference evidence="3" key="1">
    <citation type="submission" date="2019-02" db="EMBL/GenBank/DDBJ databases">
        <title>Draft genome sequence of Enterococcus sp. Gos25-1.</title>
        <authorList>
            <person name="Tanaka N."/>
            <person name="Shiwa Y."/>
            <person name="Fujita N."/>
        </authorList>
    </citation>
    <scope>NUCLEOTIDE SEQUENCE [LARGE SCALE GENOMIC DNA]</scope>
    <source>
        <strain evidence="3">Gos25-1</strain>
    </source>
</reference>
<dbReference type="OrthoDB" id="2184958at2"/>
<feature type="transmembrane region" description="Helical" evidence="1">
    <location>
        <begin position="9"/>
        <end position="25"/>
    </location>
</feature>
<evidence type="ECO:0000256" key="1">
    <source>
        <dbReference type="SAM" id="Phobius"/>
    </source>
</evidence>
<evidence type="ECO:0000313" key="2">
    <source>
        <dbReference type="EMBL" id="GCF92178.1"/>
    </source>
</evidence>
<keyword evidence="1" id="KW-0472">Membrane</keyword>
<keyword evidence="3" id="KW-1185">Reference proteome</keyword>
<feature type="transmembrane region" description="Helical" evidence="1">
    <location>
        <begin position="31"/>
        <end position="50"/>
    </location>
</feature>
<protein>
    <submittedName>
        <fullName evidence="2">Uncharacterized protein</fullName>
    </submittedName>
</protein>
<dbReference type="RefSeq" id="WP_146620698.1">
    <property type="nucleotide sequence ID" value="NZ_BJCC01000001.1"/>
</dbReference>
<proteinExistence type="predicted"/>
<dbReference type="EMBL" id="BJCC01000001">
    <property type="protein sequence ID" value="GCF92178.1"/>
    <property type="molecule type" value="Genomic_DNA"/>
</dbReference>
<gene>
    <name evidence="2" type="ORF">NRIC_00690</name>
</gene>
<keyword evidence="1" id="KW-1133">Transmembrane helix</keyword>
<feature type="transmembrane region" description="Helical" evidence="1">
    <location>
        <begin position="57"/>
        <end position="75"/>
    </location>
</feature>
<keyword evidence="1" id="KW-0812">Transmembrane</keyword>
<organism evidence="2 3">
    <name type="scientific">Enterococcus florum</name>
    <dbReference type="NCBI Taxonomy" id="2480627"/>
    <lineage>
        <taxon>Bacteria</taxon>
        <taxon>Bacillati</taxon>
        <taxon>Bacillota</taxon>
        <taxon>Bacilli</taxon>
        <taxon>Lactobacillales</taxon>
        <taxon>Enterococcaceae</taxon>
        <taxon>Enterococcus</taxon>
    </lineage>
</organism>
<feature type="transmembrane region" description="Helical" evidence="1">
    <location>
        <begin position="87"/>
        <end position="113"/>
    </location>
</feature>
<evidence type="ECO:0000313" key="3">
    <source>
        <dbReference type="Proteomes" id="UP000290567"/>
    </source>
</evidence>
<comment type="caution">
    <text evidence="2">The sequence shown here is derived from an EMBL/GenBank/DDBJ whole genome shotgun (WGS) entry which is preliminary data.</text>
</comment>
<sequence>MSKPILKQCIYVFFLIPYIHLILLIDFHLHSLFGFIVSLLLAGGIGFYARRNRHMKGLLIGNLFNIGMSYLLTFLKKDLFFLRHLTYPYFVVTALIFLFIIAQLTGSFWGSFFQKK</sequence>
<name>A0A4P5P8B6_9ENTE</name>
<dbReference type="AlphaFoldDB" id="A0A4P5P8B6"/>